<accession>A0ABW4A1J1</accession>
<reference evidence="2" key="1">
    <citation type="journal article" date="2019" name="Int. J. Syst. Evol. Microbiol.">
        <title>The Global Catalogue of Microorganisms (GCM) 10K type strain sequencing project: providing services to taxonomists for standard genome sequencing and annotation.</title>
        <authorList>
            <consortium name="The Broad Institute Genomics Platform"/>
            <consortium name="The Broad Institute Genome Sequencing Center for Infectious Disease"/>
            <person name="Wu L."/>
            <person name="Ma J."/>
        </authorList>
    </citation>
    <scope>NUCLEOTIDE SEQUENCE [LARGE SCALE GENOMIC DNA]</scope>
    <source>
        <strain evidence="2">CCM 7526</strain>
    </source>
</reference>
<evidence type="ECO:0000313" key="2">
    <source>
        <dbReference type="Proteomes" id="UP001597183"/>
    </source>
</evidence>
<proteinExistence type="predicted"/>
<dbReference type="RefSeq" id="WP_317794066.1">
    <property type="nucleotide sequence ID" value="NZ_AP028461.1"/>
</dbReference>
<gene>
    <name evidence="1" type="ORF">ACFQ5G_01530</name>
</gene>
<comment type="caution">
    <text evidence="1">The sequence shown here is derived from an EMBL/GenBank/DDBJ whole genome shotgun (WGS) entry which is preliminary data.</text>
</comment>
<keyword evidence="2" id="KW-1185">Reference proteome</keyword>
<name>A0ABW4A1J1_9ACTN</name>
<dbReference type="EMBL" id="JBHTMK010000004">
    <property type="protein sequence ID" value="MFD1364018.1"/>
    <property type="molecule type" value="Genomic_DNA"/>
</dbReference>
<dbReference type="Proteomes" id="UP001597183">
    <property type="component" value="Unassembled WGS sequence"/>
</dbReference>
<evidence type="ECO:0000313" key="1">
    <source>
        <dbReference type="EMBL" id="MFD1364018.1"/>
    </source>
</evidence>
<organism evidence="1 2">
    <name type="scientific">Actinoplanes sichuanensis</name>
    <dbReference type="NCBI Taxonomy" id="512349"/>
    <lineage>
        <taxon>Bacteria</taxon>
        <taxon>Bacillati</taxon>
        <taxon>Actinomycetota</taxon>
        <taxon>Actinomycetes</taxon>
        <taxon>Micromonosporales</taxon>
        <taxon>Micromonosporaceae</taxon>
        <taxon>Actinoplanes</taxon>
    </lineage>
</organism>
<protein>
    <submittedName>
        <fullName evidence="1">Uncharacterized protein</fullName>
    </submittedName>
</protein>
<sequence>MPVFVTRVPLTDRELAHPRSTANLFDLPVRCQYGMYRLAGPGFGAWRELAANQTVTEGVLTGETESFPLLHH</sequence>